<evidence type="ECO:0008006" key="8">
    <source>
        <dbReference type="Google" id="ProtNLM"/>
    </source>
</evidence>
<dbReference type="Pfam" id="PF13884">
    <property type="entry name" value="Peptidase_S74"/>
    <property type="match status" value="1"/>
</dbReference>
<evidence type="ECO:0000259" key="4">
    <source>
        <dbReference type="PROSITE" id="PS50853"/>
    </source>
</evidence>
<reference evidence="7" key="1">
    <citation type="submission" date="2016-04" db="EMBL/GenBank/DDBJ databases">
        <authorList>
            <person name="Zhang B."/>
        </authorList>
    </citation>
    <scope>NUCLEOTIDE SEQUENCE [LARGE SCALE GENOMIC DNA]</scope>
    <source>
        <strain evidence="7">S10</strain>
    </source>
</reference>
<sequence>MSVKEVLQAPGSWELNLSPATPRDVLDAIHFFGHLAIVPGRLDPAQYGDGLLTAARYVGVVRNKEISGNRGAPTDGLNAYRISGASMAIWLGDEDGKGAVYEAPVALTAQTFANSIRALLPSSGAVEEGTLHTVGGTYTGTHRFEDPRTAITYVCGVFTTDRDNPVEWRVNGDGTLDAGKVSDLYVSVPTCVVASLASGYDMDLTSLGGDFETQRDVEDFTTRVVLLAEGEGESIATGSADIIANPYLDLHGNAVQMTRLVSESDTSTGNADARAQLQLNRFTSPREALTLSAADYDIRGSFEVGDYVYAYDPDSGLVDLDNEITFRGQRVNPVAIRVSETSWPITQGHTVAFRAQDGTWYDLTDYVEFESPGSTSITVGGISRTLTSSSGQPIGSRPSVDTSVPGAPPLNTPFSTSNYQDAQGRTRSRIIVQWDQPLNTDGSTVIDGDHYEVRWRTSGGTVFQSAYAAWGIEQFAIEGLEPGVSYVISVRAVDSNGNNGAWSADETTVAQGDVTPPSTPAAPTVAGSALNIQVVHTLGKASGGTYNLENDLAALEVHDGTSSGFTASSATLVGTMTANSGMLVNSVAAVGTFPVPDATTRYVRVIAVDRSGNKSPASASASVTALLIDTANIADAAITNAKVANLSASKLTAGTISSQEIVIAGGSAGIIRSDNYTSGTTGWQISGDGKIVARNFRTGQGGSGAPGIAVGDVPAPEDGSAPATAFMWFYTGDSSEQRGGYINVSAAPTGAANRRASMTLRSPRFTSSTNGSAVINLLSANQDASGTARIQFQTSDGTVGQAEFLMPLVKMTDAVLDIGSNGKLMWNASTNSYLKHATLVGDSLGLFKFYEADTGNTQVEVGKLYANQRQVHFQSRQNELDNNSEMIEYNESNNRYDFYADGSRDYSSIRVGPGQIGTLPARDGSIVLAHSDNYTSSAYALQQLANGTTHVNAKSGQDLILRVADVVCVRMSKPSGNTIWAFETPLPTGTGAAVVSSSGQLVRETSSIRWKENVADLDTSQGIPLYDLRPVAFDWKQGVVTARTRQAGLIAEEVQEHIPDAVVLNTDGEVEGLNNNVLVSHLIAAVKDLNGRLAALEQGDH</sequence>
<keyword evidence="1" id="KW-0378">Hydrolase</keyword>
<dbReference type="Pfam" id="PF09327">
    <property type="entry name" value="Phage_Tail_Tip"/>
    <property type="match status" value="1"/>
</dbReference>
<dbReference type="InterPro" id="IPR036116">
    <property type="entry name" value="FN3_sf"/>
</dbReference>
<dbReference type="PROSITE" id="PS51688">
    <property type="entry name" value="ICA"/>
    <property type="match status" value="1"/>
</dbReference>
<dbReference type="STRING" id="1783515.A4E84_29740"/>
<dbReference type="SUPFAM" id="SSF49265">
    <property type="entry name" value="Fibronectin type III"/>
    <property type="match status" value="1"/>
</dbReference>
<dbReference type="GO" id="GO:0016798">
    <property type="term" value="F:hydrolase activity, acting on glycosyl bonds"/>
    <property type="evidence" value="ECO:0007669"/>
    <property type="project" value="UniProtKB-KW"/>
</dbReference>
<organism evidence="6 7">
    <name type="scientific">Streptomyces qaidamensis</name>
    <dbReference type="NCBI Taxonomy" id="1783515"/>
    <lineage>
        <taxon>Bacteria</taxon>
        <taxon>Bacillati</taxon>
        <taxon>Actinomycetota</taxon>
        <taxon>Actinomycetes</taxon>
        <taxon>Kitasatosporales</taxon>
        <taxon>Streptomycetaceae</taxon>
        <taxon>Streptomyces</taxon>
        <taxon>Streptomyces aurantiacus group</taxon>
    </lineage>
</organism>
<dbReference type="InterPro" id="IPR003961">
    <property type="entry name" value="FN3_dom"/>
</dbReference>
<keyword evidence="2" id="KW-0624">Polysaccharide degradation</keyword>
<dbReference type="PROSITE" id="PS50853">
    <property type="entry name" value="FN3"/>
    <property type="match status" value="1"/>
</dbReference>
<keyword evidence="7" id="KW-1185">Reference proteome</keyword>
<proteinExistence type="predicted"/>
<gene>
    <name evidence="6" type="ORF">A4E84_29740</name>
</gene>
<dbReference type="SMART" id="SM00060">
    <property type="entry name" value="FN3"/>
    <property type="match status" value="1"/>
</dbReference>
<keyword evidence="2" id="KW-0119">Carbohydrate metabolism</keyword>
<dbReference type="AlphaFoldDB" id="A0A143C850"/>
<feature type="domain" description="Fibronectin type-III" evidence="4">
    <location>
        <begin position="415"/>
        <end position="518"/>
    </location>
</feature>
<evidence type="ECO:0000256" key="2">
    <source>
        <dbReference type="ARBA" id="ARBA00023326"/>
    </source>
</evidence>
<dbReference type="EMBL" id="CP015098">
    <property type="protein sequence ID" value="AMW13310.1"/>
    <property type="molecule type" value="Genomic_DNA"/>
</dbReference>
<dbReference type="Proteomes" id="UP000076096">
    <property type="component" value="Chromosome"/>
</dbReference>
<dbReference type="InterPro" id="IPR015406">
    <property type="entry name" value="GpJ_CSF"/>
</dbReference>
<dbReference type="Gene3D" id="2.60.40.10">
    <property type="entry name" value="Immunoglobulins"/>
    <property type="match status" value="1"/>
</dbReference>
<evidence type="ECO:0000259" key="5">
    <source>
        <dbReference type="PROSITE" id="PS51688"/>
    </source>
</evidence>
<name>A0A143C850_9ACTN</name>
<dbReference type="Pfam" id="PF00041">
    <property type="entry name" value="fn3"/>
    <property type="match status" value="1"/>
</dbReference>
<dbReference type="InterPro" id="IPR030392">
    <property type="entry name" value="S74_ICA"/>
</dbReference>
<evidence type="ECO:0000313" key="7">
    <source>
        <dbReference type="Proteomes" id="UP000076096"/>
    </source>
</evidence>
<dbReference type="InterPro" id="IPR013783">
    <property type="entry name" value="Ig-like_fold"/>
</dbReference>
<evidence type="ECO:0000313" key="6">
    <source>
        <dbReference type="EMBL" id="AMW13310.1"/>
    </source>
</evidence>
<dbReference type="RefSeq" id="WP_062929478.1">
    <property type="nucleotide sequence ID" value="NZ_CP015098.1"/>
</dbReference>
<evidence type="ECO:0000256" key="3">
    <source>
        <dbReference type="SAM" id="MobiDB-lite"/>
    </source>
</evidence>
<feature type="region of interest" description="Disordered" evidence="3">
    <location>
        <begin position="387"/>
        <end position="406"/>
    </location>
</feature>
<dbReference type="KEGG" id="stsi:A4E84_29740"/>
<dbReference type="CDD" id="cd00063">
    <property type="entry name" value="FN3"/>
    <property type="match status" value="1"/>
</dbReference>
<evidence type="ECO:0000256" key="1">
    <source>
        <dbReference type="ARBA" id="ARBA00023295"/>
    </source>
</evidence>
<dbReference type="GO" id="GO:0000272">
    <property type="term" value="P:polysaccharide catabolic process"/>
    <property type="evidence" value="ECO:0007669"/>
    <property type="project" value="UniProtKB-KW"/>
</dbReference>
<protein>
    <recommendedName>
        <fullName evidence="8">Fibronectin type-III domain-containing protein</fullName>
    </recommendedName>
</protein>
<keyword evidence="1" id="KW-0326">Glycosidase</keyword>
<accession>A0A143C850</accession>
<feature type="domain" description="Peptidase S74" evidence="5">
    <location>
        <begin position="1006"/>
        <end position="1100"/>
    </location>
</feature>